<keyword evidence="2" id="KW-1185">Reference proteome</keyword>
<accession>A0ABD5RA77</accession>
<dbReference type="AlphaFoldDB" id="A0ABD5RA77"/>
<dbReference type="EMBL" id="JBHSKX010000001">
    <property type="protein sequence ID" value="MFC5366648.1"/>
    <property type="molecule type" value="Genomic_DNA"/>
</dbReference>
<protein>
    <submittedName>
        <fullName evidence="1">AAA family ATPase</fullName>
    </submittedName>
</protein>
<dbReference type="Pfam" id="PF13671">
    <property type="entry name" value="AAA_33"/>
    <property type="match status" value="1"/>
</dbReference>
<dbReference type="Gene3D" id="3.40.50.300">
    <property type="entry name" value="P-loop containing nucleotide triphosphate hydrolases"/>
    <property type="match status" value="1"/>
</dbReference>
<dbReference type="PANTHER" id="PTHR43883:SF1">
    <property type="entry name" value="GLUCONOKINASE"/>
    <property type="match status" value="1"/>
</dbReference>
<dbReference type="RefSeq" id="WP_227228013.1">
    <property type="nucleotide sequence ID" value="NZ_JAJCVJ010000001.1"/>
</dbReference>
<proteinExistence type="predicted"/>
<dbReference type="PANTHER" id="PTHR43883">
    <property type="entry name" value="SLR0207 PROTEIN"/>
    <property type="match status" value="1"/>
</dbReference>
<evidence type="ECO:0000313" key="2">
    <source>
        <dbReference type="Proteomes" id="UP001596201"/>
    </source>
</evidence>
<sequence>MLVVVCGLPGVGKTTVAEYAVDLLDAELLRTDVVRKELFPDPDYTDAEQSAVYDELLARARDRLVDGHPVVLDGTFHACEYRERALGVADATDSAGHLLRVVGDQSTVEDRIVDREDDASDADVRVHRHYRDLFEALERDHVTVDNSGDLDHTYDQIETAIGVEPAK</sequence>
<dbReference type="InterPro" id="IPR052732">
    <property type="entry name" value="Cell-binding_unc_protein"/>
</dbReference>
<evidence type="ECO:0000313" key="1">
    <source>
        <dbReference type="EMBL" id="MFC5366648.1"/>
    </source>
</evidence>
<comment type="caution">
    <text evidence="1">The sequence shown here is derived from an EMBL/GenBank/DDBJ whole genome shotgun (WGS) entry which is preliminary data.</text>
</comment>
<reference evidence="1 2" key="1">
    <citation type="journal article" date="2019" name="Int. J. Syst. Evol. Microbiol.">
        <title>The Global Catalogue of Microorganisms (GCM) 10K type strain sequencing project: providing services to taxonomists for standard genome sequencing and annotation.</title>
        <authorList>
            <consortium name="The Broad Institute Genomics Platform"/>
            <consortium name="The Broad Institute Genome Sequencing Center for Infectious Disease"/>
            <person name="Wu L."/>
            <person name="Ma J."/>
        </authorList>
    </citation>
    <scope>NUCLEOTIDE SEQUENCE [LARGE SCALE GENOMIC DNA]</scope>
    <source>
        <strain evidence="1 2">CGMCC 1.12237</strain>
    </source>
</reference>
<gene>
    <name evidence="1" type="ORF">ACFPJ5_06825</name>
</gene>
<dbReference type="SUPFAM" id="SSF52540">
    <property type="entry name" value="P-loop containing nucleoside triphosphate hydrolases"/>
    <property type="match status" value="1"/>
</dbReference>
<dbReference type="Proteomes" id="UP001596201">
    <property type="component" value="Unassembled WGS sequence"/>
</dbReference>
<organism evidence="1 2">
    <name type="scientific">Salinirubrum litoreum</name>
    <dbReference type="NCBI Taxonomy" id="1126234"/>
    <lineage>
        <taxon>Archaea</taxon>
        <taxon>Methanobacteriati</taxon>
        <taxon>Methanobacteriota</taxon>
        <taxon>Stenosarchaea group</taxon>
        <taxon>Halobacteria</taxon>
        <taxon>Halobacteriales</taxon>
        <taxon>Haloferacaceae</taxon>
        <taxon>Salinirubrum</taxon>
    </lineage>
</organism>
<name>A0ABD5RA77_9EURY</name>
<dbReference type="InterPro" id="IPR027417">
    <property type="entry name" value="P-loop_NTPase"/>
</dbReference>